<evidence type="ECO:0000256" key="9">
    <source>
        <dbReference type="ARBA" id="ARBA00022801"/>
    </source>
</evidence>
<evidence type="ECO:0000256" key="2">
    <source>
        <dbReference type="ARBA" id="ARBA00004496"/>
    </source>
</evidence>
<evidence type="ECO:0000256" key="11">
    <source>
        <dbReference type="PIRNR" id="PIRNR006431"/>
    </source>
</evidence>
<comment type="subcellular location">
    <subcellularLocation>
        <location evidence="2 11">Cytoplasm</location>
    </subcellularLocation>
</comment>
<organism evidence="15 16">
    <name type="scientific">Glaciimonas immobilis</name>
    <dbReference type="NCBI Taxonomy" id="728004"/>
    <lineage>
        <taxon>Bacteria</taxon>
        <taxon>Pseudomonadati</taxon>
        <taxon>Pseudomonadota</taxon>
        <taxon>Betaproteobacteria</taxon>
        <taxon>Burkholderiales</taxon>
        <taxon>Oxalobacteraceae</taxon>
        <taxon>Glaciimonas</taxon>
    </lineage>
</organism>
<evidence type="ECO:0000256" key="1">
    <source>
        <dbReference type="ARBA" id="ARBA00001585"/>
    </source>
</evidence>
<evidence type="ECO:0000259" key="14">
    <source>
        <dbReference type="Pfam" id="PF00561"/>
    </source>
</evidence>
<evidence type="ECO:0000256" key="6">
    <source>
        <dbReference type="ARBA" id="ARBA00022438"/>
    </source>
</evidence>
<evidence type="ECO:0000256" key="7">
    <source>
        <dbReference type="ARBA" id="ARBA00022490"/>
    </source>
</evidence>
<dbReference type="GO" id="GO:0004177">
    <property type="term" value="F:aminopeptidase activity"/>
    <property type="evidence" value="ECO:0007669"/>
    <property type="project" value="UniProtKB-UniRule"/>
</dbReference>
<sequence length="322" mass="36450">MTTLPAEKLRCFYPPIAPHAHDLLDVGEGHHIYWEECGNPAGKPVIFLHGGPGAGCNENHRRLFDPRRYRVVLFDQRGCGRSIPHAHLEANTTWHLVDDIERLRILLNIERWQVFGGSWGSTLALAYAQAHPQRVTELIVRGIFTSRQKELDWFYQHGASMIFPEVWQGFIAPVAEAERGDLMSAYHRLLHADDQVIRLEAAQAWSTWEGHAISLLPNPDFVAEFSEAHHALAIARIENHYFVNKSFFAPDQLLLNAGKLHNIPGIIVQGRYDVICPPQTAWELHQAWPQSELIIVPDAGHSVTEPGILDQLIRATDRFADC</sequence>
<dbReference type="PIRSF" id="PIRSF006431">
    <property type="entry name" value="Pept_S33"/>
    <property type="match status" value="1"/>
</dbReference>
<dbReference type="RefSeq" id="WP_168056424.1">
    <property type="nucleotide sequence ID" value="NZ_JAAOZT010000009.1"/>
</dbReference>
<comment type="catalytic activity">
    <reaction evidence="1 11 13">
        <text>Release of N-terminal proline from a peptide.</text>
        <dbReference type="EC" id="3.4.11.5"/>
    </reaction>
</comment>
<dbReference type="InterPro" id="IPR002410">
    <property type="entry name" value="Peptidase_S33"/>
</dbReference>
<evidence type="ECO:0000256" key="4">
    <source>
        <dbReference type="ARBA" id="ARBA00012568"/>
    </source>
</evidence>
<keyword evidence="8 11" id="KW-0645">Protease</keyword>
<keyword evidence="9 11" id="KW-0378">Hydrolase</keyword>
<dbReference type="InterPro" id="IPR029058">
    <property type="entry name" value="AB_hydrolase_fold"/>
</dbReference>
<comment type="similarity">
    <text evidence="3 11 13">Belongs to the peptidase S33 family.</text>
</comment>
<dbReference type="PANTHER" id="PTHR43722">
    <property type="entry name" value="PROLINE IMINOPEPTIDASE"/>
    <property type="match status" value="1"/>
</dbReference>
<feature type="active site" description="Proton donor" evidence="12">
    <location>
        <position position="301"/>
    </location>
</feature>
<keyword evidence="16" id="KW-1185">Reference proteome</keyword>
<dbReference type="Gene3D" id="3.40.50.1820">
    <property type="entry name" value="alpha/beta hydrolase"/>
    <property type="match status" value="1"/>
</dbReference>
<evidence type="ECO:0000256" key="3">
    <source>
        <dbReference type="ARBA" id="ARBA00010088"/>
    </source>
</evidence>
<keyword evidence="6 11" id="KW-0031">Aminopeptidase</keyword>
<evidence type="ECO:0000256" key="5">
    <source>
        <dbReference type="ARBA" id="ARBA00021843"/>
    </source>
</evidence>
<dbReference type="EMBL" id="JACHHQ010000012">
    <property type="protein sequence ID" value="MBB5202263.1"/>
    <property type="molecule type" value="Genomic_DNA"/>
</dbReference>
<dbReference type="Proteomes" id="UP000571084">
    <property type="component" value="Unassembled WGS sequence"/>
</dbReference>
<name>A0A840RXF6_9BURK</name>
<dbReference type="InterPro" id="IPR005944">
    <property type="entry name" value="Pro_iminopeptidase"/>
</dbReference>
<dbReference type="PRINTS" id="PR00793">
    <property type="entry name" value="PROAMNOPTASE"/>
</dbReference>
<dbReference type="PRINTS" id="PR00111">
    <property type="entry name" value="ABHYDROLASE"/>
</dbReference>
<dbReference type="GO" id="GO:0006508">
    <property type="term" value="P:proteolysis"/>
    <property type="evidence" value="ECO:0007669"/>
    <property type="project" value="UniProtKB-KW"/>
</dbReference>
<feature type="active site" evidence="12">
    <location>
        <position position="273"/>
    </location>
</feature>
<gene>
    <name evidence="15" type="ORF">HNR39_004127</name>
</gene>
<comment type="caution">
    <text evidence="15">The sequence shown here is derived from an EMBL/GenBank/DDBJ whole genome shotgun (WGS) entry which is preliminary data.</text>
</comment>
<reference evidence="15 16" key="1">
    <citation type="submission" date="2020-08" db="EMBL/GenBank/DDBJ databases">
        <title>Genomic Encyclopedia of Type Strains, Phase IV (KMG-IV): sequencing the most valuable type-strain genomes for metagenomic binning, comparative biology and taxonomic classification.</title>
        <authorList>
            <person name="Goeker M."/>
        </authorList>
    </citation>
    <scope>NUCLEOTIDE SEQUENCE [LARGE SCALE GENOMIC DNA]</scope>
    <source>
        <strain evidence="15 16">DSM 23240</strain>
    </source>
</reference>
<dbReference type="GO" id="GO:0005737">
    <property type="term" value="C:cytoplasm"/>
    <property type="evidence" value="ECO:0007669"/>
    <property type="project" value="UniProtKB-SubCell"/>
</dbReference>
<proteinExistence type="inferred from homology"/>
<evidence type="ECO:0000256" key="13">
    <source>
        <dbReference type="RuleBase" id="RU003421"/>
    </source>
</evidence>
<dbReference type="NCBIfam" id="TIGR01249">
    <property type="entry name" value="pro_imino_pep_1"/>
    <property type="match status" value="1"/>
</dbReference>
<dbReference type="AlphaFoldDB" id="A0A840RXF6"/>
<dbReference type="SUPFAM" id="SSF53474">
    <property type="entry name" value="alpha/beta-Hydrolases"/>
    <property type="match status" value="1"/>
</dbReference>
<evidence type="ECO:0000313" key="15">
    <source>
        <dbReference type="EMBL" id="MBB5202263.1"/>
    </source>
</evidence>
<feature type="active site" description="Nucleophile" evidence="12">
    <location>
        <position position="118"/>
    </location>
</feature>
<feature type="domain" description="AB hydrolase-1" evidence="14">
    <location>
        <begin position="43"/>
        <end position="303"/>
    </location>
</feature>
<evidence type="ECO:0000256" key="8">
    <source>
        <dbReference type="ARBA" id="ARBA00022670"/>
    </source>
</evidence>
<evidence type="ECO:0000256" key="10">
    <source>
        <dbReference type="ARBA" id="ARBA00029605"/>
    </source>
</evidence>
<accession>A0A840RXF6</accession>
<dbReference type="EC" id="3.4.11.5" evidence="4 11"/>
<dbReference type="Pfam" id="PF00561">
    <property type="entry name" value="Abhydrolase_1"/>
    <property type="match status" value="1"/>
</dbReference>
<evidence type="ECO:0000313" key="16">
    <source>
        <dbReference type="Proteomes" id="UP000571084"/>
    </source>
</evidence>
<keyword evidence="7 11" id="KW-0963">Cytoplasm</keyword>
<dbReference type="PANTHER" id="PTHR43722:SF1">
    <property type="entry name" value="PROLINE IMINOPEPTIDASE"/>
    <property type="match status" value="1"/>
</dbReference>
<protein>
    <recommendedName>
        <fullName evidence="5 11">Proline iminopeptidase</fullName>
        <shortName evidence="11">PIP</shortName>
        <ecNumber evidence="4 11">3.4.11.5</ecNumber>
    </recommendedName>
    <alternativeName>
        <fullName evidence="10 11">Prolyl aminopeptidase</fullName>
    </alternativeName>
</protein>
<dbReference type="InterPro" id="IPR000073">
    <property type="entry name" value="AB_hydrolase_1"/>
</dbReference>
<evidence type="ECO:0000256" key="12">
    <source>
        <dbReference type="PIRSR" id="PIRSR006431-1"/>
    </source>
</evidence>